<evidence type="ECO:0000313" key="1">
    <source>
        <dbReference type="EMBL" id="KYQ58317.1"/>
    </source>
</evidence>
<organism evidence="1 2">
    <name type="scientific">Mycetomoellerius zeteki</name>
    <dbReference type="NCBI Taxonomy" id="64791"/>
    <lineage>
        <taxon>Eukaryota</taxon>
        <taxon>Metazoa</taxon>
        <taxon>Ecdysozoa</taxon>
        <taxon>Arthropoda</taxon>
        <taxon>Hexapoda</taxon>
        <taxon>Insecta</taxon>
        <taxon>Pterygota</taxon>
        <taxon>Neoptera</taxon>
        <taxon>Endopterygota</taxon>
        <taxon>Hymenoptera</taxon>
        <taxon>Apocrita</taxon>
        <taxon>Aculeata</taxon>
        <taxon>Formicoidea</taxon>
        <taxon>Formicidae</taxon>
        <taxon>Myrmicinae</taxon>
        <taxon>Mycetomoellerius</taxon>
    </lineage>
</organism>
<dbReference type="Proteomes" id="UP000075809">
    <property type="component" value="Unassembled WGS sequence"/>
</dbReference>
<sequence length="119" mass="13115">MHHGRIRVCIYVGHMVVSTVLGPPSPPRSTTAATLSPPLESPHEFSMRLAAHLCRDRPHRHHRPWTKLVNLLTARGTGGFGSGSMVAHMEPAQRICYDNAANDLPWAFVMLNCGSIRTP</sequence>
<reference evidence="1 2" key="1">
    <citation type="submission" date="2015-09" db="EMBL/GenBank/DDBJ databases">
        <title>Trachymyrmex zeteki WGS genome.</title>
        <authorList>
            <person name="Nygaard S."/>
            <person name="Hu H."/>
            <person name="Boomsma J."/>
            <person name="Zhang G."/>
        </authorList>
    </citation>
    <scope>NUCLEOTIDE SEQUENCE [LARGE SCALE GENOMIC DNA]</scope>
    <source>
        <strain evidence="1">Tzet28-1</strain>
        <tissue evidence="1">Whole body</tissue>
    </source>
</reference>
<keyword evidence="2" id="KW-1185">Reference proteome</keyword>
<accession>A0A151XD76</accession>
<dbReference type="AlphaFoldDB" id="A0A151XD76"/>
<proteinExistence type="predicted"/>
<evidence type="ECO:0000313" key="2">
    <source>
        <dbReference type="Proteomes" id="UP000075809"/>
    </source>
</evidence>
<dbReference type="EMBL" id="KQ982294">
    <property type="protein sequence ID" value="KYQ58317.1"/>
    <property type="molecule type" value="Genomic_DNA"/>
</dbReference>
<name>A0A151XD76_9HYME</name>
<protein>
    <submittedName>
        <fullName evidence="1">Uncharacterized protein</fullName>
    </submittedName>
</protein>
<gene>
    <name evidence="1" type="ORF">ALC60_02737</name>
</gene>